<dbReference type="PROSITE" id="PS50109">
    <property type="entry name" value="HIS_KIN"/>
    <property type="match status" value="1"/>
</dbReference>
<evidence type="ECO:0000256" key="2">
    <source>
        <dbReference type="ARBA" id="ARBA00012438"/>
    </source>
</evidence>
<reference evidence="5 6" key="1">
    <citation type="submission" date="2024-01" db="EMBL/GenBank/DDBJ databases">
        <title>Genomic insights into the taxonomy and metabolism of the cyanobacterium Pannus brasiliensis CCIBt3594.</title>
        <authorList>
            <person name="Machado M."/>
            <person name="Botero N.B."/>
            <person name="Andreote A.P.D."/>
            <person name="Feitosa A.M.T."/>
            <person name="Popin R."/>
            <person name="Sivonen K."/>
            <person name="Fiore M.F."/>
        </authorList>
    </citation>
    <scope>NUCLEOTIDE SEQUENCE [LARGE SCALE GENOMIC DNA]</scope>
    <source>
        <strain evidence="5 6">CCIBt3594</strain>
    </source>
</reference>
<comment type="caution">
    <text evidence="5">The sequence shown here is derived from an EMBL/GenBank/DDBJ whole genome shotgun (WGS) entry which is preliminary data.</text>
</comment>
<accession>A0AAW9QL60</accession>
<dbReference type="Pfam" id="PF00512">
    <property type="entry name" value="HisKA"/>
    <property type="match status" value="1"/>
</dbReference>
<dbReference type="InterPro" id="IPR003018">
    <property type="entry name" value="GAF"/>
</dbReference>
<proteinExistence type="predicted"/>
<evidence type="ECO:0000313" key="5">
    <source>
        <dbReference type="EMBL" id="MEG3437833.1"/>
    </source>
</evidence>
<dbReference type="Gene3D" id="1.10.287.130">
    <property type="match status" value="1"/>
</dbReference>
<dbReference type="RefSeq" id="WP_332865313.1">
    <property type="nucleotide sequence ID" value="NZ_JBAFSM010000020.1"/>
</dbReference>
<comment type="catalytic activity">
    <reaction evidence="1">
        <text>ATP + protein L-histidine = ADP + protein N-phospho-L-histidine.</text>
        <dbReference type="EC" id="2.7.13.3"/>
    </reaction>
</comment>
<dbReference type="EMBL" id="JBAFSM010000020">
    <property type="protein sequence ID" value="MEG3437833.1"/>
    <property type="molecule type" value="Genomic_DNA"/>
</dbReference>
<sequence length="496" mass="55421">MSNSSHRLFCRLDGLAPAAREQKRANVSKSLGLLETESVPVFDEATQTAARFLEVPICFLGIMVHDRLWIKASVGLSRLGLMNPLATSRQIPRSEAYCTYVVDAQQTLCIEDTLRETVFAGSILAQHYHVRSYLGTPLVTHDGFCIGTLAVMDTVPRQFAPKDIEFLALIARWCLREFERDHLLQARASRQEEWGEGAIDCPSRALETLDRSTRREPAYSISDIKLELLGELTRELRTPLTTVIGMASILGGEVFGPLTHKQKEYVKLIHNSGQQLNTLVNEILRLETTREETGKPNLVPVNLEMLCQQILGDLSSMAAGKRQELRLSVEPGKRLFLLDKEKVQQALYYLVASSIESSETGGEVRVHISRRAATLNIALWVTHPWLGDGLPQVKLYASALANGSVEREILPAWPAIDRLEERATDRVLTIATLEENLARLKTHDGKREERSPQALLGLLLACYLAEHQNGKIVIQGSPESGYRYVLQLPKIETEEG</sequence>
<dbReference type="InterPro" id="IPR003661">
    <property type="entry name" value="HisK_dim/P_dom"/>
</dbReference>
<evidence type="ECO:0000313" key="6">
    <source>
        <dbReference type="Proteomes" id="UP001328733"/>
    </source>
</evidence>
<dbReference type="SMART" id="SM00065">
    <property type="entry name" value="GAF"/>
    <property type="match status" value="1"/>
</dbReference>
<dbReference type="PANTHER" id="PTHR43102:SF2">
    <property type="entry name" value="GAF DOMAIN-CONTAINING PROTEIN"/>
    <property type="match status" value="1"/>
</dbReference>
<name>A0AAW9QL60_9CHRO</name>
<protein>
    <recommendedName>
        <fullName evidence="2">histidine kinase</fullName>
        <ecNumber evidence="2">2.7.13.3</ecNumber>
    </recommendedName>
</protein>
<dbReference type="Gene3D" id="3.30.450.40">
    <property type="match status" value="1"/>
</dbReference>
<dbReference type="Pfam" id="PF01590">
    <property type="entry name" value="GAF"/>
    <property type="match status" value="1"/>
</dbReference>
<dbReference type="Gene3D" id="3.30.565.10">
    <property type="entry name" value="Histidine kinase-like ATPase, C-terminal domain"/>
    <property type="match status" value="1"/>
</dbReference>
<keyword evidence="3 5" id="KW-0808">Transferase</keyword>
<organism evidence="5 6">
    <name type="scientific">Pannus brasiliensis CCIBt3594</name>
    <dbReference type="NCBI Taxonomy" id="1427578"/>
    <lineage>
        <taxon>Bacteria</taxon>
        <taxon>Bacillati</taxon>
        <taxon>Cyanobacteriota</taxon>
        <taxon>Cyanophyceae</taxon>
        <taxon>Oscillatoriophycideae</taxon>
        <taxon>Chroococcales</taxon>
        <taxon>Microcystaceae</taxon>
        <taxon>Pannus</taxon>
    </lineage>
</organism>
<dbReference type="AlphaFoldDB" id="A0AAW9QL60"/>
<dbReference type="Proteomes" id="UP001328733">
    <property type="component" value="Unassembled WGS sequence"/>
</dbReference>
<dbReference type="InterPro" id="IPR005467">
    <property type="entry name" value="His_kinase_dom"/>
</dbReference>
<dbReference type="PANTHER" id="PTHR43102">
    <property type="entry name" value="SLR1143 PROTEIN"/>
    <property type="match status" value="1"/>
</dbReference>
<keyword evidence="6" id="KW-1185">Reference proteome</keyword>
<evidence type="ECO:0000256" key="1">
    <source>
        <dbReference type="ARBA" id="ARBA00000085"/>
    </source>
</evidence>
<dbReference type="EC" id="2.7.13.3" evidence="2"/>
<feature type="domain" description="Histidine kinase" evidence="4">
    <location>
        <begin position="231"/>
        <end position="492"/>
    </location>
</feature>
<gene>
    <name evidence="5" type="ORF">V0288_11960</name>
</gene>
<evidence type="ECO:0000259" key="4">
    <source>
        <dbReference type="PROSITE" id="PS50109"/>
    </source>
</evidence>
<dbReference type="SUPFAM" id="SSF55874">
    <property type="entry name" value="ATPase domain of HSP90 chaperone/DNA topoisomerase II/histidine kinase"/>
    <property type="match status" value="1"/>
</dbReference>
<dbReference type="InterPro" id="IPR036890">
    <property type="entry name" value="HATPase_C_sf"/>
</dbReference>
<dbReference type="GO" id="GO:0000155">
    <property type="term" value="F:phosphorelay sensor kinase activity"/>
    <property type="evidence" value="ECO:0007669"/>
    <property type="project" value="InterPro"/>
</dbReference>
<dbReference type="SUPFAM" id="SSF55781">
    <property type="entry name" value="GAF domain-like"/>
    <property type="match status" value="1"/>
</dbReference>
<keyword evidence="3 5" id="KW-0418">Kinase</keyword>
<dbReference type="InterPro" id="IPR036097">
    <property type="entry name" value="HisK_dim/P_sf"/>
</dbReference>
<evidence type="ECO:0000256" key="3">
    <source>
        <dbReference type="ARBA" id="ARBA00022777"/>
    </source>
</evidence>
<dbReference type="SUPFAM" id="SSF47384">
    <property type="entry name" value="Homodimeric domain of signal transducing histidine kinase"/>
    <property type="match status" value="1"/>
</dbReference>
<dbReference type="SMART" id="SM00388">
    <property type="entry name" value="HisKA"/>
    <property type="match status" value="1"/>
</dbReference>
<dbReference type="CDD" id="cd00082">
    <property type="entry name" value="HisKA"/>
    <property type="match status" value="1"/>
</dbReference>
<dbReference type="InterPro" id="IPR029016">
    <property type="entry name" value="GAF-like_dom_sf"/>
</dbReference>